<name>A0ABZ1TGH6_STRVG</name>
<dbReference type="InterPro" id="IPR037883">
    <property type="entry name" value="Knr4/Smi1-like_sf"/>
</dbReference>
<gene>
    <name evidence="1" type="ORF">OG517_28060</name>
</gene>
<dbReference type="SUPFAM" id="SSF160631">
    <property type="entry name" value="SMI1/KNR4-like"/>
    <property type="match status" value="1"/>
</dbReference>
<keyword evidence="2" id="KW-1185">Reference proteome</keyword>
<organism evidence="1 2">
    <name type="scientific">Streptomyces virginiae</name>
    <name type="common">Streptomyces cinnamonensis</name>
    <dbReference type="NCBI Taxonomy" id="1961"/>
    <lineage>
        <taxon>Bacteria</taxon>
        <taxon>Bacillati</taxon>
        <taxon>Actinomycetota</taxon>
        <taxon>Actinomycetes</taxon>
        <taxon>Kitasatosporales</taxon>
        <taxon>Streptomycetaceae</taxon>
        <taxon>Streptomyces</taxon>
    </lineage>
</organism>
<evidence type="ECO:0000313" key="2">
    <source>
        <dbReference type="Proteomes" id="UP001432039"/>
    </source>
</evidence>
<proteinExistence type="predicted"/>
<dbReference type="RefSeq" id="WP_328963586.1">
    <property type="nucleotide sequence ID" value="NZ_CP108090.1"/>
</dbReference>
<evidence type="ECO:0000313" key="1">
    <source>
        <dbReference type="EMBL" id="WUQ14954.1"/>
    </source>
</evidence>
<dbReference type="Proteomes" id="UP001432039">
    <property type="component" value="Chromosome"/>
</dbReference>
<accession>A0ABZ1TGH6</accession>
<protein>
    <submittedName>
        <fullName evidence="1">SMI1/KNR4 family protein</fullName>
    </submittedName>
</protein>
<dbReference type="EMBL" id="CP108090">
    <property type="protein sequence ID" value="WUQ14954.1"/>
    <property type="molecule type" value="Genomic_DNA"/>
</dbReference>
<sequence length="280" mass="30968">MLVDHQECDVVVTAVAPVGCAVDADGHDGFIDQVKHPSWWADVPRAEVGDRMRAVVLDPTRTPARFSALPVDVRIARSLRHTEPLRRLCPAPPPGEVRSVEWAVVEEALGTALPADYKRLVDTYGGGVFAGTIWLLEPDCPEKMYDLLAQTAEREEILTRFWEAGEAKPAEILDGDIRLVPWGYAEGSGHVLYWVVRPGVEPEEWTVILNEGRGPLWEAHEASCSQFLLDVVAGTTTSFYFSDDDHDDDHDDDIDPEDRFRFIPGSRFHGGTGAPAADRG</sequence>
<reference evidence="1" key="1">
    <citation type="submission" date="2022-10" db="EMBL/GenBank/DDBJ databases">
        <title>The complete genomes of actinobacterial strains from the NBC collection.</title>
        <authorList>
            <person name="Joergensen T.S."/>
            <person name="Alvarez Arevalo M."/>
            <person name="Sterndorff E.B."/>
            <person name="Faurdal D."/>
            <person name="Vuksanovic O."/>
            <person name="Mourched A.-S."/>
            <person name="Charusanti P."/>
            <person name="Shaw S."/>
            <person name="Blin K."/>
            <person name="Weber T."/>
        </authorList>
    </citation>
    <scope>NUCLEOTIDE SEQUENCE</scope>
    <source>
        <strain evidence="1">NBC_00248</strain>
    </source>
</reference>